<dbReference type="OrthoDB" id="1453877at2"/>
<name>A0A2S4N4J8_9FLAO</name>
<comment type="caution">
    <text evidence="1">The sequence shown here is derived from an EMBL/GenBank/DDBJ whole genome shotgun (WGS) entry which is preliminary data.</text>
</comment>
<accession>A0A2S4N4J8</accession>
<dbReference type="EMBL" id="PQNY01000046">
    <property type="protein sequence ID" value="POS00606.1"/>
    <property type="molecule type" value="Genomic_DNA"/>
</dbReference>
<evidence type="ECO:0000313" key="2">
    <source>
        <dbReference type="Proteomes" id="UP000237056"/>
    </source>
</evidence>
<dbReference type="RefSeq" id="WP_103727177.1">
    <property type="nucleotide sequence ID" value="NZ_PQNY01000046.1"/>
</dbReference>
<organism evidence="1 2">
    <name type="scientific">Flavobacterium croceum DSM 17960</name>
    <dbReference type="NCBI Taxonomy" id="1121886"/>
    <lineage>
        <taxon>Bacteria</taxon>
        <taxon>Pseudomonadati</taxon>
        <taxon>Bacteroidota</taxon>
        <taxon>Flavobacteriia</taxon>
        <taxon>Flavobacteriales</taxon>
        <taxon>Flavobacteriaceae</taxon>
        <taxon>Flavobacterium</taxon>
    </lineage>
</organism>
<reference evidence="1 2" key="1">
    <citation type="submission" date="2018-01" db="EMBL/GenBank/DDBJ databases">
        <title>Genomic Encyclopedia of Type Strains, Phase I: the one thousand microbial genomes (KMG-I) project.</title>
        <authorList>
            <person name="Goeker M."/>
        </authorList>
    </citation>
    <scope>NUCLEOTIDE SEQUENCE [LARGE SCALE GENOMIC DNA]</scope>
    <source>
        <strain evidence="1 2">DSM 17960</strain>
    </source>
</reference>
<dbReference type="AlphaFoldDB" id="A0A2S4N4J8"/>
<protein>
    <submittedName>
        <fullName evidence="1">Uncharacterized protein</fullName>
    </submittedName>
</protein>
<gene>
    <name evidence="1" type="ORF">Q361_1464</name>
</gene>
<sequence length="71" mass="8392">MTKIQLHDIVVFKATPNSGEMVVIDVKNNYRNFPYANSENPVIFVKYWDSKTNLYNYDSFYANHLIKVDKE</sequence>
<proteinExistence type="predicted"/>
<dbReference type="Proteomes" id="UP000237056">
    <property type="component" value="Unassembled WGS sequence"/>
</dbReference>
<keyword evidence="2" id="KW-1185">Reference proteome</keyword>
<evidence type="ECO:0000313" key="1">
    <source>
        <dbReference type="EMBL" id="POS00606.1"/>
    </source>
</evidence>